<name>A0A6C0I049_9ZZZZ</name>
<proteinExistence type="predicted"/>
<feature type="region of interest" description="Disordered" evidence="1">
    <location>
        <begin position="219"/>
        <end position="319"/>
    </location>
</feature>
<dbReference type="EMBL" id="MN740067">
    <property type="protein sequence ID" value="QHT86381.1"/>
    <property type="molecule type" value="Genomic_DNA"/>
</dbReference>
<organism evidence="2">
    <name type="scientific">viral metagenome</name>
    <dbReference type="NCBI Taxonomy" id="1070528"/>
    <lineage>
        <taxon>unclassified sequences</taxon>
        <taxon>metagenomes</taxon>
        <taxon>organismal metagenomes</taxon>
    </lineage>
</organism>
<feature type="compositionally biased region" description="Acidic residues" evidence="1">
    <location>
        <begin position="287"/>
        <end position="315"/>
    </location>
</feature>
<feature type="compositionally biased region" description="Acidic residues" evidence="1">
    <location>
        <begin position="263"/>
        <end position="279"/>
    </location>
</feature>
<protein>
    <submittedName>
        <fullName evidence="2">Uncharacterized protein</fullName>
    </submittedName>
</protein>
<evidence type="ECO:0000313" key="2">
    <source>
        <dbReference type="EMBL" id="QHT86381.1"/>
    </source>
</evidence>
<sequence length="450" mass="50091">MSDSSIKYNVVSVETTTKTTTTTQTEIKTQLGAELQQQGTEPQTSTEPQVTNQLPPYLYVLSDNVGYVGTYYSISDIEEITSAYHLVTFIVQCFKTSKTSDLLKVWVVLYKDIDAVAFVSNNREDALKVQSTLMQVGITYIDSIDCWKQNIGLSKSAKDRLDAIHSIKTLKLLDDSYNIFIKKIDLSTEDSKIYDINTTATKIINIMDSIIPSIIKNENADGNEEADGNRDGNEADDNGDGNEADDNGDGNRDGNKADGNGDGNEDGDGNENGDDNEEADGNKGAENGDDNEGAENGDGNEDEENKEAENGDDNEAERKDKEVIFCEKCQNLVSTIYNEPNIDEEKFNKSLILFVANHCYNCFCAIRYKYRKNKIELLQKNINIPIDSPYICTNKDNIPKIDDTLKKAMGDLDNILNISKNVKDLDIEQALSINKKNDEDEDDVEDVEMP</sequence>
<dbReference type="AlphaFoldDB" id="A0A6C0I049"/>
<evidence type="ECO:0000256" key="1">
    <source>
        <dbReference type="SAM" id="MobiDB-lite"/>
    </source>
</evidence>
<feature type="compositionally biased region" description="Acidic residues" evidence="1">
    <location>
        <begin position="234"/>
        <end position="248"/>
    </location>
</feature>
<reference evidence="2" key="1">
    <citation type="journal article" date="2020" name="Nature">
        <title>Giant virus diversity and host interactions through global metagenomics.</title>
        <authorList>
            <person name="Schulz F."/>
            <person name="Roux S."/>
            <person name="Paez-Espino D."/>
            <person name="Jungbluth S."/>
            <person name="Walsh D.A."/>
            <person name="Denef V.J."/>
            <person name="McMahon K.D."/>
            <person name="Konstantinidis K.T."/>
            <person name="Eloe-Fadrosh E.A."/>
            <person name="Kyrpides N.C."/>
            <person name="Woyke T."/>
        </authorList>
    </citation>
    <scope>NUCLEOTIDE SEQUENCE</scope>
    <source>
        <strain evidence="2">GVMAG-M-3300023184-186</strain>
    </source>
</reference>
<accession>A0A6C0I049</accession>